<dbReference type="InterPro" id="IPR020471">
    <property type="entry name" value="AKR"/>
</dbReference>
<feature type="domain" description="NADP-dependent oxidoreductase" evidence="4">
    <location>
        <begin position="10"/>
        <end position="251"/>
    </location>
</feature>
<dbReference type="PROSITE" id="PS00062">
    <property type="entry name" value="ALDOKETO_REDUCTASE_2"/>
    <property type="match status" value="1"/>
</dbReference>
<keyword evidence="3" id="KW-0560">Oxidoreductase</keyword>
<dbReference type="InterPro" id="IPR018170">
    <property type="entry name" value="Aldo/ket_reductase_CS"/>
</dbReference>
<dbReference type="InterPro" id="IPR023210">
    <property type="entry name" value="NADP_OxRdtase_dom"/>
</dbReference>
<comment type="caution">
    <text evidence="5">The sequence shown here is derived from an EMBL/GenBank/DDBJ whole genome shotgun (WGS) entry which is preliminary data.</text>
</comment>
<dbReference type="SUPFAM" id="SSF51430">
    <property type="entry name" value="NAD(P)-linked oxidoreductase"/>
    <property type="match status" value="1"/>
</dbReference>
<evidence type="ECO:0000256" key="3">
    <source>
        <dbReference type="ARBA" id="ARBA00023002"/>
    </source>
</evidence>
<evidence type="ECO:0000259" key="4">
    <source>
        <dbReference type="Pfam" id="PF00248"/>
    </source>
</evidence>
<gene>
    <name evidence="5" type="ORF">ABK249_17375</name>
</gene>
<evidence type="ECO:0000256" key="1">
    <source>
        <dbReference type="ARBA" id="ARBA00007905"/>
    </source>
</evidence>
<reference evidence="5 6" key="1">
    <citation type="submission" date="2024-05" db="EMBL/GenBank/DDBJ databases">
        <title>Neorhizobium sp. Rsf11, a plant growth promoting and heavy metal resistant PAH-degrader.</title>
        <authorList>
            <person name="Golubev S.N."/>
            <person name="Muratova A.Y."/>
            <person name="Markelova M.I."/>
        </authorList>
    </citation>
    <scope>NUCLEOTIDE SEQUENCE [LARGE SCALE GENOMIC DNA]</scope>
    <source>
        <strain evidence="5 6">Rsf11</strain>
    </source>
</reference>
<accession>A0ABV0M4C8</accession>
<proteinExistence type="inferred from homology"/>
<evidence type="ECO:0000256" key="2">
    <source>
        <dbReference type="ARBA" id="ARBA00022857"/>
    </source>
</evidence>
<dbReference type="PIRSF" id="PIRSF000097">
    <property type="entry name" value="AKR"/>
    <property type="match status" value="1"/>
</dbReference>
<dbReference type="RefSeq" id="WP_348863473.1">
    <property type="nucleotide sequence ID" value="NZ_JBEAAL010000012.1"/>
</dbReference>
<dbReference type="PANTHER" id="PTHR43827">
    <property type="entry name" value="2,5-DIKETO-D-GLUCONIC ACID REDUCTASE"/>
    <property type="match status" value="1"/>
</dbReference>
<dbReference type="EMBL" id="JBEAAL010000012">
    <property type="protein sequence ID" value="MEQ1406705.1"/>
    <property type="molecule type" value="Genomic_DNA"/>
</dbReference>
<protein>
    <submittedName>
        <fullName evidence="5">Aldo/keto reductase</fullName>
    </submittedName>
</protein>
<dbReference type="PRINTS" id="PR00069">
    <property type="entry name" value="ALDKETRDTASE"/>
</dbReference>
<name>A0ABV0M4C8_9HYPH</name>
<evidence type="ECO:0000313" key="5">
    <source>
        <dbReference type="EMBL" id="MEQ1406705.1"/>
    </source>
</evidence>
<sequence length="267" mass="28983">MLGDQIPAVGLGTYGLTGNDGLSSMKSAILLGYRHLDTAQTYGTEENAGQAVRGSELPRGSFFITTKITAKNLGRIRQSIRESLILMGLDHADLVLIHWPAPYDEVSVRSYIGDLARAQDEGLCKLIGVSNFTRRHLDEALAEIGENRLATNQFEQHVYLQNRVLEDHCMSANIRVTAYMPLAGGNVSDDAVLNAVAQKHGVAASQVALAFLLNRGSIIIPKSGSRARQQSNLAAKSVKLDAQDLEAIAGLDCGRRYINPEWGPAWD</sequence>
<evidence type="ECO:0000313" key="6">
    <source>
        <dbReference type="Proteomes" id="UP001496627"/>
    </source>
</evidence>
<keyword evidence="6" id="KW-1185">Reference proteome</keyword>
<organism evidence="5 6">
    <name type="scientific">Neorhizobium phenanthreniclasticum</name>
    <dbReference type="NCBI Taxonomy" id="3157917"/>
    <lineage>
        <taxon>Bacteria</taxon>
        <taxon>Pseudomonadati</taxon>
        <taxon>Pseudomonadota</taxon>
        <taxon>Alphaproteobacteria</taxon>
        <taxon>Hyphomicrobiales</taxon>
        <taxon>Rhizobiaceae</taxon>
        <taxon>Rhizobium/Agrobacterium group</taxon>
        <taxon>Neorhizobium</taxon>
    </lineage>
</organism>
<dbReference type="InterPro" id="IPR036812">
    <property type="entry name" value="NAD(P)_OxRdtase_dom_sf"/>
</dbReference>
<keyword evidence="2" id="KW-0521">NADP</keyword>
<dbReference type="Proteomes" id="UP001496627">
    <property type="component" value="Unassembled WGS sequence"/>
</dbReference>
<dbReference type="Pfam" id="PF00248">
    <property type="entry name" value="Aldo_ket_red"/>
    <property type="match status" value="1"/>
</dbReference>
<comment type="similarity">
    <text evidence="1">Belongs to the aldo/keto reductase family.</text>
</comment>
<dbReference type="Gene3D" id="3.20.20.100">
    <property type="entry name" value="NADP-dependent oxidoreductase domain"/>
    <property type="match status" value="1"/>
</dbReference>
<dbReference type="PROSITE" id="PS00798">
    <property type="entry name" value="ALDOKETO_REDUCTASE_1"/>
    <property type="match status" value="1"/>
</dbReference>
<dbReference type="PANTHER" id="PTHR43827:SF3">
    <property type="entry name" value="NADP-DEPENDENT OXIDOREDUCTASE DOMAIN-CONTAINING PROTEIN"/>
    <property type="match status" value="1"/>
</dbReference>